<keyword evidence="2" id="KW-1185">Reference proteome</keyword>
<accession>A0A1H2E3G2</accession>
<reference evidence="2" key="1">
    <citation type="submission" date="2016-10" db="EMBL/GenBank/DDBJ databases">
        <authorList>
            <person name="Varghese N."/>
            <person name="Submissions S."/>
        </authorList>
    </citation>
    <scope>NUCLEOTIDE SEQUENCE [LARGE SCALE GENOMIC DNA]</scope>
    <source>
        <strain evidence="2">DSM 3384</strain>
    </source>
</reference>
<sequence length="219" mass="24577">MNNLKPIFQEASVVLVGSFNPAIFHPEWLLRNGLISEDDLADQDVEIIHQDIARFSLSWLNIQVQHDKFVARTNDPSQFMPLKDLIVSVFTILEHIPIEKMGLNYNVTYDIGNAEDWHSVGNCLAPKSIWEETLPKPVGMKSLAVESPREDEYNGYINVTIGPVRAKGYGINIGVNNHIEKAEGKESLNPPDILMGNWDAAILFAKKIAENTITKALDR</sequence>
<dbReference type="AlphaFoldDB" id="A0A1H2E3G2"/>
<dbReference type="RefSeq" id="WP_092231004.1">
    <property type="nucleotide sequence ID" value="NZ_FNLL01000002.1"/>
</dbReference>
<dbReference type="Proteomes" id="UP000199608">
    <property type="component" value="Unassembled WGS sequence"/>
</dbReference>
<evidence type="ECO:0008006" key="3">
    <source>
        <dbReference type="Google" id="ProtNLM"/>
    </source>
</evidence>
<dbReference type="EMBL" id="FNLL01000002">
    <property type="protein sequence ID" value="SDT89603.1"/>
    <property type="molecule type" value="Genomic_DNA"/>
</dbReference>
<gene>
    <name evidence="1" type="ORF">SAMN04487931_102462</name>
</gene>
<evidence type="ECO:0000313" key="1">
    <source>
        <dbReference type="EMBL" id="SDT89603.1"/>
    </source>
</evidence>
<name>A0A1H2E3G2_9BACT</name>
<organism evidence="1 2">
    <name type="scientific">Desulfobacula phenolica</name>
    <dbReference type="NCBI Taxonomy" id="90732"/>
    <lineage>
        <taxon>Bacteria</taxon>
        <taxon>Pseudomonadati</taxon>
        <taxon>Thermodesulfobacteriota</taxon>
        <taxon>Desulfobacteria</taxon>
        <taxon>Desulfobacterales</taxon>
        <taxon>Desulfobacteraceae</taxon>
        <taxon>Desulfobacula</taxon>
    </lineage>
</organism>
<evidence type="ECO:0000313" key="2">
    <source>
        <dbReference type="Proteomes" id="UP000199608"/>
    </source>
</evidence>
<proteinExistence type="predicted"/>
<protein>
    <recommendedName>
        <fullName evidence="3">TIGR04255 family protein</fullName>
    </recommendedName>
</protein>